<dbReference type="Pfam" id="PF07714">
    <property type="entry name" value="PK_Tyr_Ser-Thr"/>
    <property type="match status" value="1"/>
</dbReference>
<keyword evidence="4" id="KW-0723">Serine/threonine-protein kinase</keyword>
<comment type="similarity">
    <text evidence="3">In the C-terminal section; belongs to the protein kinase superfamily. Ser/Thr protein kinase family.</text>
</comment>
<keyword evidence="5" id="KW-0808">Transferase</keyword>
<dbReference type="Gene3D" id="2.60.120.200">
    <property type="match status" value="1"/>
</dbReference>
<dbReference type="InterPro" id="IPR001245">
    <property type="entry name" value="Ser-Thr/Tyr_kinase_cat_dom"/>
</dbReference>
<dbReference type="EMBL" id="JACEFO010001992">
    <property type="protein sequence ID" value="KAF8690109.1"/>
    <property type="molecule type" value="Genomic_DNA"/>
</dbReference>
<evidence type="ECO:0000256" key="10">
    <source>
        <dbReference type="ARBA" id="ARBA00022777"/>
    </source>
</evidence>
<dbReference type="Gramene" id="Dexi6B01G0016860.1">
    <property type="protein sequence ID" value="Dexi6B01G0016860.1:cds"/>
    <property type="gene ID" value="Dexi6B01G0016860"/>
</dbReference>
<name>A0A835B7K8_9POAL</name>
<dbReference type="Pfam" id="PF00139">
    <property type="entry name" value="Lectin_legB"/>
    <property type="match status" value="1"/>
</dbReference>
<evidence type="ECO:0000256" key="12">
    <source>
        <dbReference type="ARBA" id="ARBA00022989"/>
    </source>
</evidence>
<dbReference type="GO" id="GO:0016020">
    <property type="term" value="C:membrane"/>
    <property type="evidence" value="ECO:0007669"/>
    <property type="project" value="UniProtKB-SubCell"/>
</dbReference>
<dbReference type="FunFam" id="1.10.510.10:FF:000444">
    <property type="entry name" value="probable L-type lectin-domain containing receptor kinase S.5"/>
    <property type="match status" value="1"/>
</dbReference>
<evidence type="ECO:0000313" key="19">
    <source>
        <dbReference type="EMBL" id="KAF8690109.1"/>
    </source>
</evidence>
<sequence>MASAFGGGGCGRSPLSPLLGCLLLVVVSSLLSTVVRGAQLQQQQQQELPELEVATYNYTSFQDGNSQEATDFVFSSNARIYQGAIQVTPDTGNAGSYESIMVNKSGSVLLRRAFTLWRHLDNVTNGTAPPVVQVVSFNTTFSVNVYQLTEAHPGEGLTFVVAPSLAGPPPGSYSGYLGLTNSTLESSSSGLNTTANKFVAIELDTFKQPYDPDDNHVGLDIGSVVSNKTSSLAGVLDIATNATTATNYTVWVQYDGLARHISVFMAKQGSPKPSSPVLDSPLDLSEHVLEKAYLGFTASTGTSFELNCVLDWSLSIEIIPETKSNTWIVIVAVAIPVSVVVVAIAAFFLAKKLRARRSMERRQERLGHQLSTLPGMPRCFEYEKLRKATKNFDERQQLGKGGYGMVYKGVLPADDGRPEGTMEVAVKRFIRDDGREVSDFLAEVQIINRLRHKNIVPLIGWCYKKGQLLLVYEYMPNGSLDQHLFRRGVHEHRPVLNWPSRYAIIADIAAGLHYVHHEYTHMVLHRDIKASNVLLDASFRARLGDFGLARVLDHDRNSFTDINVAGTRGFIAPEYFVGHKASRETDVFAFGALVLEVVTGQQALRVHDARCPLLVDWVWQMHGRGALLGAVDQGLGTDEFDHGEAGRLLMLALACSSPNPRDRPAMPVVLQVLSKASPAPEVPLFKPQFVWPPEGGAQFDLSDIGVSMSTSTAGSTVGDGGSSTAMATQDTAHHSGEGYFPAISSGR</sequence>
<dbReference type="OrthoDB" id="1913956at2759"/>
<dbReference type="PROSITE" id="PS00107">
    <property type="entry name" value="PROTEIN_KINASE_ATP"/>
    <property type="match status" value="1"/>
</dbReference>
<dbReference type="GO" id="GO:0051707">
    <property type="term" value="P:response to other organism"/>
    <property type="evidence" value="ECO:0007669"/>
    <property type="project" value="UniProtKB-ARBA"/>
</dbReference>
<evidence type="ECO:0000256" key="11">
    <source>
        <dbReference type="ARBA" id="ARBA00022840"/>
    </source>
</evidence>
<accession>A0A835B7K8</accession>
<comment type="caution">
    <text evidence="19">The sequence shown here is derived from an EMBL/GenBank/DDBJ whole genome shotgun (WGS) entry which is preliminary data.</text>
</comment>
<evidence type="ECO:0000256" key="14">
    <source>
        <dbReference type="PROSITE-ProRule" id="PRU10141"/>
    </source>
</evidence>
<proteinExistence type="inferred from homology"/>
<evidence type="ECO:0000256" key="3">
    <source>
        <dbReference type="ARBA" id="ARBA00010217"/>
    </source>
</evidence>
<evidence type="ECO:0000256" key="4">
    <source>
        <dbReference type="ARBA" id="ARBA00022527"/>
    </source>
</evidence>
<evidence type="ECO:0000256" key="7">
    <source>
        <dbReference type="ARBA" id="ARBA00022729"/>
    </source>
</evidence>
<dbReference type="PROSITE" id="PS50011">
    <property type="entry name" value="PROTEIN_KINASE_DOM"/>
    <property type="match status" value="1"/>
</dbReference>
<gene>
    <name evidence="19" type="ORF">HU200_041346</name>
</gene>
<evidence type="ECO:0000259" key="18">
    <source>
        <dbReference type="PROSITE" id="PS50011"/>
    </source>
</evidence>
<keyword evidence="20" id="KW-1185">Reference proteome</keyword>
<dbReference type="SUPFAM" id="SSF56112">
    <property type="entry name" value="Protein kinase-like (PK-like)"/>
    <property type="match status" value="1"/>
</dbReference>
<dbReference type="CDD" id="cd14066">
    <property type="entry name" value="STKc_IRAK"/>
    <property type="match status" value="1"/>
</dbReference>
<dbReference type="GO" id="GO:0005524">
    <property type="term" value="F:ATP binding"/>
    <property type="evidence" value="ECO:0007669"/>
    <property type="project" value="UniProtKB-UniRule"/>
</dbReference>
<dbReference type="Proteomes" id="UP000636709">
    <property type="component" value="Unassembled WGS sequence"/>
</dbReference>
<protein>
    <recommendedName>
        <fullName evidence="18">Protein kinase domain-containing protein</fullName>
    </recommendedName>
</protein>
<organism evidence="19 20">
    <name type="scientific">Digitaria exilis</name>
    <dbReference type="NCBI Taxonomy" id="1010633"/>
    <lineage>
        <taxon>Eukaryota</taxon>
        <taxon>Viridiplantae</taxon>
        <taxon>Streptophyta</taxon>
        <taxon>Embryophyta</taxon>
        <taxon>Tracheophyta</taxon>
        <taxon>Spermatophyta</taxon>
        <taxon>Magnoliopsida</taxon>
        <taxon>Liliopsida</taxon>
        <taxon>Poales</taxon>
        <taxon>Poaceae</taxon>
        <taxon>PACMAD clade</taxon>
        <taxon>Panicoideae</taxon>
        <taxon>Panicodae</taxon>
        <taxon>Paniceae</taxon>
        <taxon>Anthephorinae</taxon>
        <taxon>Digitaria</taxon>
    </lineage>
</organism>
<evidence type="ECO:0000256" key="1">
    <source>
        <dbReference type="ARBA" id="ARBA00004479"/>
    </source>
</evidence>
<dbReference type="CDD" id="cd06899">
    <property type="entry name" value="lectin_legume_LecRK_Arcelin_ConA"/>
    <property type="match status" value="1"/>
</dbReference>
<evidence type="ECO:0000256" key="17">
    <source>
        <dbReference type="SAM" id="SignalP"/>
    </source>
</evidence>
<dbReference type="InterPro" id="IPR013320">
    <property type="entry name" value="ConA-like_dom_sf"/>
</dbReference>
<reference evidence="19" key="1">
    <citation type="submission" date="2020-07" db="EMBL/GenBank/DDBJ databases">
        <title>Genome sequence and genetic diversity analysis of an under-domesticated orphan crop, white fonio (Digitaria exilis).</title>
        <authorList>
            <person name="Bennetzen J.L."/>
            <person name="Chen S."/>
            <person name="Ma X."/>
            <person name="Wang X."/>
            <person name="Yssel A.E.J."/>
            <person name="Chaluvadi S.R."/>
            <person name="Johnson M."/>
            <person name="Gangashetty P."/>
            <person name="Hamidou F."/>
            <person name="Sanogo M.D."/>
            <person name="Zwaenepoel A."/>
            <person name="Wallace J."/>
            <person name="Van De Peer Y."/>
            <person name="Van Deynze A."/>
        </authorList>
    </citation>
    <scope>NUCLEOTIDE SEQUENCE</scope>
    <source>
        <tissue evidence="19">Leaves</tissue>
    </source>
</reference>
<dbReference type="Gene3D" id="1.10.510.10">
    <property type="entry name" value="Transferase(Phosphotransferase) domain 1"/>
    <property type="match status" value="1"/>
</dbReference>
<feature type="binding site" evidence="14">
    <location>
        <position position="427"/>
    </location>
    <ligand>
        <name>ATP</name>
        <dbReference type="ChEBI" id="CHEBI:30616"/>
    </ligand>
</feature>
<keyword evidence="6 16" id="KW-0812">Transmembrane</keyword>
<keyword evidence="9 14" id="KW-0547">Nucleotide-binding</keyword>
<dbReference type="InterPro" id="IPR017441">
    <property type="entry name" value="Protein_kinase_ATP_BS"/>
</dbReference>
<comment type="similarity">
    <text evidence="2">In the N-terminal section; belongs to the leguminous lectin family.</text>
</comment>
<feature type="transmembrane region" description="Helical" evidence="16">
    <location>
        <begin position="327"/>
        <end position="350"/>
    </location>
</feature>
<dbReference type="InterPro" id="IPR050528">
    <property type="entry name" value="L-type_Lectin-RKs"/>
</dbReference>
<evidence type="ECO:0000256" key="5">
    <source>
        <dbReference type="ARBA" id="ARBA00022679"/>
    </source>
</evidence>
<keyword evidence="7 17" id="KW-0732">Signal</keyword>
<keyword evidence="8" id="KW-0430">Lectin</keyword>
<evidence type="ECO:0000256" key="16">
    <source>
        <dbReference type="SAM" id="Phobius"/>
    </source>
</evidence>
<dbReference type="SUPFAM" id="SSF49899">
    <property type="entry name" value="Concanavalin A-like lectins/glucanases"/>
    <property type="match status" value="1"/>
</dbReference>
<evidence type="ECO:0000256" key="15">
    <source>
        <dbReference type="SAM" id="MobiDB-lite"/>
    </source>
</evidence>
<dbReference type="InterPro" id="IPR001220">
    <property type="entry name" value="Legume_lectin_dom"/>
</dbReference>
<dbReference type="GO" id="GO:0004674">
    <property type="term" value="F:protein serine/threonine kinase activity"/>
    <property type="evidence" value="ECO:0007669"/>
    <property type="project" value="UniProtKB-KW"/>
</dbReference>
<keyword evidence="12 16" id="KW-1133">Transmembrane helix</keyword>
<dbReference type="GO" id="GO:0030246">
    <property type="term" value="F:carbohydrate binding"/>
    <property type="evidence" value="ECO:0007669"/>
    <property type="project" value="UniProtKB-KW"/>
</dbReference>
<evidence type="ECO:0000256" key="2">
    <source>
        <dbReference type="ARBA" id="ARBA00008536"/>
    </source>
</evidence>
<feature type="region of interest" description="Disordered" evidence="15">
    <location>
        <begin position="710"/>
        <end position="747"/>
    </location>
</feature>
<dbReference type="PANTHER" id="PTHR27007">
    <property type="match status" value="1"/>
</dbReference>
<dbReference type="PROSITE" id="PS00108">
    <property type="entry name" value="PROTEIN_KINASE_ST"/>
    <property type="match status" value="1"/>
</dbReference>
<evidence type="ECO:0000256" key="8">
    <source>
        <dbReference type="ARBA" id="ARBA00022734"/>
    </source>
</evidence>
<dbReference type="InterPro" id="IPR000719">
    <property type="entry name" value="Prot_kinase_dom"/>
</dbReference>
<evidence type="ECO:0000313" key="20">
    <source>
        <dbReference type="Proteomes" id="UP000636709"/>
    </source>
</evidence>
<dbReference type="InterPro" id="IPR011009">
    <property type="entry name" value="Kinase-like_dom_sf"/>
</dbReference>
<dbReference type="AlphaFoldDB" id="A0A835B7K8"/>
<feature type="signal peptide" evidence="17">
    <location>
        <begin position="1"/>
        <end position="37"/>
    </location>
</feature>
<dbReference type="Gene3D" id="3.30.200.20">
    <property type="entry name" value="Phosphorylase Kinase, domain 1"/>
    <property type="match status" value="1"/>
</dbReference>
<keyword evidence="11 14" id="KW-0067">ATP-binding</keyword>
<dbReference type="GO" id="GO:0006952">
    <property type="term" value="P:defense response"/>
    <property type="evidence" value="ECO:0007669"/>
    <property type="project" value="UniProtKB-ARBA"/>
</dbReference>
<dbReference type="FunFam" id="3.30.200.20:FF:000320">
    <property type="entry name" value="probable L-type lectin-domain containing receptor kinase S.5"/>
    <property type="match status" value="1"/>
</dbReference>
<feature type="domain" description="Protein kinase" evidence="18">
    <location>
        <begin position="392"/>
        <end position="685"/>
    </location>
</feature>
<dbReference type="SMART" id="SM00220">
    <property type="entry name" value="S_TKc"/>
    <property type="match status" value="1"/>
</dbReference>
<evidence type="ECO:0000256" key="6">
    <source>
        <dbReference type="ARBA" id="ARBA00022692"/>
    </source>
</evidence>
<keyword evidence="13 16" id="KW-0472">Membrane</keyword>
<comment type="subcellular location">
    <subcellularLocation>
        <location evidence="1">Membrane</location>
        <topology evidence="1">Single-pass type I membrane protein</topology>
    </subcellularLocation>
</comment>
<keyword evidence="10" id="KW-0418">Kinase</keyword>
<feature type="chain" id="PRO_5032415649" description="Protein kinase domain-containing protein" evidence="17">
    <location>
        <begin position="38"/>
        <end position="747"/>
    </location>
</feature>
<dbReference type="InterPro" id="IPR008271">
    <property type="entry name" value="Ser/Thr_kinase_AS"/>
</dbReference>
<evidence type="ECO:0000256" key="9">
    <source>
        <dbReference type="ARBA" id="ARBA00022741"/>
    </source>
</evidence>
<evidence type="ECO:0000256" key="13">
    <source>
        <dbReference type="ARBA" id="ARBA00023136"/>
    </source>
</evidence>